<dbReference type="CDD" id="cd18793">
    <property type="entry name" value="SF2_C_SNF"/>
    <property type="match status" value="1"/>
</dbReference>
<keyword evidence="6" id="KW-1185">Reference proteome</keyword>
<dbReference type="SMART" id="SM00487">
    <property type="entry name" value="DEXDc"/>
    <property type="match status" value="1"/>
</dbReference>
<dbReference type="PhylomeDB" id="A0A0D2VTT5"/>
<feature type="domain" description="Helicase C-terminal" evidence="4">
    <location>
        <begin position="638"/>
        <end position="794"/>
    </location>
</feature>
<reference evidence="6" key="1">
    <citation type="submission" date="2011-02" db="EMBL/GenBank/DDBJ databases">
        <title>The Genome Sequence of Capsaspora owczarzaki ATCC 30864.</title>
        <authorList>
            <person name="Russ C."/>
            <person name="Cuomo C."/>
            <person name="Burger G."/>
            <person name="Gray M.W."/>
            <person name="Holland P.W.H."/>
            <person name="King N."/>
            <person name="Lang F.B.F."/>
            <person name="Roger A.J."/>
            <person name="Ruiz-Trillo I."/>
            <person name="Young S.K."/>
            <person name="Zeng Q."/>
            <person name="Gargeya S."/>
            <person name="Alvarado L."/>
            <person name="Berlin A."/>
            <person name="Chapman S.B."/>
            <person name="Chen Z."/>
            <person name="Freedman E."/>
            <person name="Gellesch M."/>
            <person name="Goldberg J."/>
            <person name="Griggs A."/>
            <person name="Gujja S."/>
            <person name="Heilman E."/>
            <person name="Heiman D."/>
            <person name="Howarth C."/>
            <person name="Mehta T."/>
            <person name="Neiman D."/>
            <person name="Pearson M."/>
            <person name="Roberts A."/>
            <person name="Saif S."/>
            <person name="Shea T."/>
            <person name="Shenoy N."/>
            <person name="Sisk P."/>
            <person name="Stolte C."/>
            <person name="Sykes S."/>
            <person name="White J."/>
            <person name="Yandava C."/>
            <person name="Haas B."/>
            <person name="Nusbaum C."/>
            <person name="Birren B."/>
        </authorList>
    </citation>
    <scope>NUCLEOTIDE SEQUENCE</scope>
    <source>
        <strain evidence="6">ATCC 30864</strain>
    </source>
</reference>
<organism evidence="5 6">
    <name type="scientific">Capsaspora owczarzaki (strain ATCC 30864)</name>
    <dbReference type="NCBI Taxonomy" id="595528"/>
    <lineage>
        <taxon>Eukaryota</taxon>
        <taxon>Filasterea</taxon>
        <taxon>Capsaspora</taxon>
    </lineage>
</organism>
<accession>A0A0D2VTT5</accession>
<dbReference type="Gene3D" id="3.40.50.10810">
    <property type="entry name" value="Tandem AAA-ATPase domain"/>
    <property type="match status" value="1"/>
</dbReference>
<dbReference type="FunFam" id="3.40.50.10810:FF:000094">
    <property type="entry name" value="DNA excision repair protein ERCC-6"/>
    <property type="match status" value="1"/>
</dbReference>
<feature type="region of interest" description="Disordered" evidence="2">
    <location>
        <begin position="1274"/>
        <end position="1316"/>
    </location>
</feature>
<dbReference type="PANTHER" id="PTHR45629">
    <property type="entry name" value="SNF2/RAD54 FAMILY MEMBER"/>
    <property type="match status" value="1"/>
</dbReference>
<dbReference type="Pfam" id="PF00176">
    <property type="entry name" value="SNF2-rel_dom"/>
    <property type="match status" value="1"/>
</dbReference>
<feature type="region of interest" description="Disordered" evidence="2">
    <location>
        <begin position="40"/>
        <end position="68"/>
    </location>
</feature>
<dbReference type="RefSeq" id="XP_004347005.2">
    <property type="nucleotide sequence ID" value="XM_004346955.2"/>
</dbReference>
<dbReference type="Proteomes" id="UP000008743">
    <property type="component" value="Unassembled WGS sequence"/>
</dbReference>
<dbReference type="EMBL" id="KE346367">
    <property type="protein sequence ID" value="KJE94722.1"/>
    <property type="molecule type" value="Genomic_DNA"/>
</dbReference>
<dbReference type="GO" id="GO:0005524">
    <property type="term" value="F:ATP binding"/>
    <property type="evidence" value="ECO:0007669"/>
    <property type="project" value="InterPro"/>
</dbReference>
<sequence>MSAAMDSFLSDYLSEKSSEAAKSTAVSGLKPSDVAASLFTFAEDDDNDDDNERSSPNAKKAAAAAVSGLKQDDLAASLFTLAEDRRSTPTTTAAAASVADGDDGDEGTATTGSERSHSPEQPAGDENSNRRNVDAPPPTPVKPTVDDDVRRRYNALISKAKSTLATDQRRALALYQEAYALVPLPKLAQRIAEIQSKLNDESAAETAETAEKAENSENYVELAQDFFVPHATVERMFPHQREGVIWLYSLFQRKTGGILGDDMGLGKTIQIVSFLQGLFCSKQIKRALIVVPLALLDNWKKEFEKWAPEVAVWQFHDGDLKQRHQVLRSLRKRGGVCLTTYGIVCSRNDGLRTIDERVDGGSAQSDDSTVWDCMILDEGHRIKNCNTKLARAVYNIMATTKVILSGTPIQNNLKEMWALFNFVCDGKLLGTIQSFGKLFNQPIVQASDKSATDAERLQGATVAAVLRDRIAPYFLRREKKQVLHADDGTVFAAQAAADLADAPGTIAIKLERKDDLIVWLKLAQPQLKLYTAFLENTDIDELINEGSTVLSALVMLKKLCDHPQLLKLTTNKSDTKDLRILAAKKCDDDDEDEERQQERQTARAKLTALEVKKLWQSFLPRTAEQIEDTIQASVKLSFLTTLCENLKQDGHRVLIFSQSTRMLDLIQEVLTYQKYSLIRIDGSVTGHERQHRIDKFNTDDSIFGFLLTTQVGGVGITLTSADRVIIVDPSWNPAIDTQAVDRAYRIGQTRNVVIYRLITCGTIEEKIYCRQVYKSDFSHVMIDKHAPSRHFDASELYQLFEIGETSFSTTQKELSAKYDGAKIIPPWLADHFATLKRLDVRGTNFHDLLSNSKVKDTEEAVDQGVLEEAKRDLDTSIIEDEDNNSAPLRRPAGPAVAKPAARKPRTLATVSAEAELRTPAATSKTSKTNKGNKTKAAAAAAAAVAATTVQSSPILVDSPMATTKVSVGVMSPMLNALLKAPTKSMAAESPLPTNGGGKRVRRRLVIDSDDDEEDTTAPAPSKASLVAPIMLDLSADDEDDGENAPSERFENERRVSVPSPMLSPVVKHAGVSVDSLPEESTTEYPDAYQAEELQDTSYEDNVESCHADNAILPEYSSAQSDQSEDGYSRDAADAEDSTGAVSVNEADMLVSKFSDLRVDVTGTPDEEAHEEQVPPAAGSLEQDMLDALAADFMAQEPFDEPMPFARGRKSLGARLAEAAWAEMSGLDLNESLLESEDFDTANVSQNDAWDDAEQGSINSDDSDLDRTLTEEDATSMRATGLFQPDATLSLADSDPIPSSEPSAPSSESHPPASSASEMSIIVNRPRSALSVEELTQYNQLLAKSRALRASGQVALALNALLSAFDICDEDPSLQAFISSFSQQLPEF</sequence>
<feature type="compositionally biased region" description="Low complexity" evidence="2">
    <location>
        <begin position="88"/>
        <end position="99"/>
    </location>
</feature>
<dbReference type="InterPro" id="IPR038718">
    <property type="entry name" value="SNF2-like_sf"/>
</dbReference>
<dbReference type="PROSITE" id="PS51192">
    <property type="entry name" value="HELICASE_ATP_BIND_1"/>
    <property type="match status" value="1"/>
</dbReference>
<dbReference type="Pfam" id="PF00271">
    <property type="entry name" value="Helicase_C"/>
    <property type="match status" value="1"/>
</dbReference>
<dbReference type="SUPFAM" id="SSF52540">
    <property type="entry name" value="P-loop containing nucleoside triphosphate hydrolases"/>
    <property type="match status" value="2"/>
</dbReference>
<dbReference type="InterPro" id="IPR014001">
    <property type="entry name" value="Helicase_ATP-bd"/>
</dbReference>
<feature type="compositionally biased region" description="Low complexity" evidence="2">
    <location>
        <begin position="889"/>
        <end position="899"/>
    </location>
</feature>
<feature type="region of interest" description="Disordered" evidence="2">
    <location>
        <begin position="983"/>
        <end position="1061"/>
    </location>
</feature>
<dbReference type="eggNOG" id="KOG0387">
    <property type="taxonomic scope" value="Eukaryota"/>
</dbReference>
<evidence type="ECO:0000259" key="3">
    <source>
        <dbReference type="PROSITE" id="PS51192"/>
    </source>
</evidence>
<evidence type="ECO:0000313" key="5">
    <source>
        <dbReference type="EMBL" id="KJE94722.1"/>
    </source>
</evidence>
<feature type="region of interest" description="Disordered" evidence="2">
    <location>
        <begin position="876"/>
        <end position="932"/>
    </location>
</feature>
<dbReference type="OrthoDB" id="413460at2759"/>
<dbReference type="PANTHER" id="PTHR45629:SF7">
    <property type="entry name" value="DNA EXCISION REPAIR PROTEIN ERCC-6-RELATED"/>
    <property type="match status" value="1"/>
</dbReference>
<gene>
    <name evidence="5" type="ORF">CAOG_005320</name>
</gene>
<dbReference type="InterPro" id="IPR049730">
    <property type="entry name" value="SNF2/RAD54-like_C"/>
</dbReference>
<name>A0A0D2VTT5_CAPO3</name>
<evidence type="ECO:0000259" key="4">
    <source>
        <dbReference type="PROSITE" id="PS51194"/>
    </source>
</evidence>
<feature type="compositionally biased region" description="Basic and acidic residues" evidence="2">
    <location>
        <begin position="1045"/>
        <end position="1055"/>
    </location>
</feature>
<dbReference type="InterPro" id="IPR001650">
    <property type="entry name" value="Helicase_C-like"/>
</dbReference>
<dbReference type="Gene3D" id="3.40.50.300">
    <property type="entry name" value="P-loop containing nucleotide triphosphate hydrolases"/>
    <property type="match status" value="1"/>
</dbReference>
<dbReference type="STRING" id="595528.A0A0D2VTT5"/>
<dbReference type="GO" id="GO:0016787">
    <property type="term" value="F:hydrolase activity"/>
    <property type="evidence" value="ECO:0007669"/>
    <property type="project" value="UniProtKB-KW"/>
</dbReference>
<dbReference type="InterPro" id="IPR000330">
    <property type="entry name" value="SNF2_N"/>
</dbReference>
<proteinExistence type="predicted"/>
<dbReference type="InterPro" id="IPR050496">
    <property type="entry name" value="SNF2_RAD54_helicase_repair"/>
</dbReference>
<evidence type="ECO:0000313" key="6">
    <source>
        <dbReference type="Proteomes" id="UP000008743"/>
    </source>
</evidence>
<evidence type="ECO:0000256" key="1">
    <source>
        <dbReference type="ARBA" id="ARBA00022801"/>
    </source>
</evidence>
<feature type="compositionally biased region" description="Acidic residues" evidence="2">
    <location>
        <begin position="42"/>
        <end position="51"/>
    </location>
</feature>
<feature type="compositionally biased region" description="Low complexity" evidence="2">
    <location>
        <begin position="1293"/>
        <end position="1316"/>
    </location>
</feature>
<dbReference type="SMART" id="SM00490">
    <property type="entry name" value="HELICc"/>
    <property type="match status" value="1"/>
</dbReference>
<keyword evidence="1" id="KW-0378">Hydrolase</keyword>
<evidence type="ECO:0000256" key="2">
    <source>
        <dbReference type="SAM" id="MobiDB-lite"/>
    </source>
</evidence>
<dbReference type="InterPro" id="IPR027417">
    <property type="entry name" value="P-loop_NTPase"/>
</dbReference>
<feature type="compositionally biased region" description="Low complexity" evidence="2">
    <location>
        <begin position="920"/>
        <end position="932"/>
    </location>
</feature>
<feature type="region of interest" description="Disordered" evidence="2">
    <location>
        <begin position="80"/>
        <end position="147"/>
    </location>
</feature>
<dbReference type="InParanoid" id="A0A0D2VTT5"/>
<dbReference type="PROSITE" id="PS51194">
    <property type="entry name" value="HELICASE_CTER"/>
    <property type="match status" value="1"/>
</dbReference>
<feature type="domain" description="Helicase ATP-binding" evidence="3">
    <location>
        <begin position="248"/>
        <end position="426"/>
    </location>
</feature>
<feature type="region of interest" description="Disordered" evidence="2">
    <location>
        <begin position="1094"/>
        <end position="1143"/>
    </location>
</feature>
<dbReference type="GO" id="GO:0015616">
    <property type="term" value="F:DNA translocase activity"/>
    <property type="evidence" value="ECO:0007669"/>
    <property type="project" value="TreeGrafter"/>
</dbReference>
<protein>
    <submittedName>
        <fullName evidence="5">Uncharacterized protein</fullName>
    </submittedName>
</protein>